<feature type="transmembrane region" description="Helical" evidence="1">
    <location>
        <begin position="110"/>
        <end position="134"/>
    </location>
</feature>
<protein>
    <submittedName>
        <fullName evidence="2">Uncharacterized protein</fullName>
    </submittedName>
</protein>
<dbReference type="EMBL" id="FN554970">
    <property type="protein sequence ID" value="CBH12276.1"/>
    <property type="molecule type" value="Genomic_DNA"/>
</dbReference>
<evidence type="ECO:0000256" key="1">
    <source>
        <dbReference type="SAM" id="Phobius"/>
    </source>
</evidence>
<gene>
    <name evidence="2" type="ORF">TbgDal_VII2380</name>
</gene>
<proteinExistence type="predicted"/>
<evidence type="ECO:0000313" key="3">
    <source>
        <dbReference type="Proteomes" id="UP000002316"/>
    </source>
</evidence>
<reference evidence="3" key="1">
    <citation type="journal article" date="2010" name="PLoS Negl. Trop. Dis.">
        <title>The genome sequence of Trypanosoma brucei gambiense, causative agent of chronic human african trypanosomiasis.</title>
        <authorList>
            <person name="Jackson A.P."/>
            <person name="Sanders M."/>
            <person name="Berry A."/>
            <person name="McQuillan J."/>
            <person name="Aslett M.A."/>
            <person name="Quail M.A."/>
            <person name="Chukualim B."/>
            <person name="Capewell P."/>
            <person name="MacLeod A."/>
            <person name="Melville S.E."/>
            <person name="Gibson W."/>
            <person name="Barry J.D."/>
            <person name="Berriman M."/>
            <person name="Hertz-Fowler C."/>
        </authorList>
    </citation>
    <scope>NUCLEOTIDE SEQUENCE [LARGE SCALE GENOMIC DNA]</scope>
    <source>
        <strain evidence="3">MHOM/CI/86/DAL972</strain>
    </source>
</reference>
<accession>C9ZSD8</accession>
<keyword evidence="1" id="KW-0812">Transmembrane</keyword>
<dbReference type="GeneID" id="23862393"/>
<dbReference type="RefSeq" id="XP_011774557.1">
    <property type="nucleotide sequence ID" value="XM_011776255.1"/>
</dbReference>
<organism evidence="2 3">
    <name type="scientific">Trypanosoma brucei gambiense (strain MHOM/CI/86/DAL972)</name>
    <dbReference type="NCBI Taxonomy" id="679716"/>
    <lineage>
        <taxon>Eukaryota</taxon>
        <taxon>Discoba</taxon>
        <taxon>Euglenozoa</taxon>
        <taxon>Kinetoplastea</taxon>
        <taxon>Metakinetoplastina</taxon>
        <taxon>Trypanosomatida</taxon>
        <taxon>Trypanosomatidae</taxon>
        <taxon>Trypanosoma</taxon>
    </lineage>
</organism>
<keyword evidence="1" id="KW-0472">Membrane</keyword>
<dbReference type="AlphaFoldDB" id="C9ZSD8"/>
<keyword evidence="1" id="KW-1133">Transmembrane helix</keyword>
<dbReference type="KEGG" id="tbg:TbgDal_VII2380"/>
<sequence length="139" mass="16124">MHFYLSFPLLSSVPHLCQYLYKQTYIHMLLHYCNCARSAGVAGDNCLRPPLPPLQTHTHHLRKIKDLVKRAVLCNSVFIYRRRLFVCLCVIRTVTLCESSVPNVFPPRNFSHVCVVAACFPFLFFPFLFVSLCVQHFSF</sequence>
<name>C9ZSD8_TRYB9</name>
<evidence type="ECO:0000313" key="2">
    <source>
        <dbReference type="EMBL" id="CBH12276.1"/>
    </source>
</evidence>
<dbReference type="Proteomes" id="UP000002316">
    <property type="component" value="Chromosome 7"/>
</dbReference>